<organism evidence="7 8">
    <name type="scientific">Spongiactinospora rosea</name>
    <dbReference type="NCBI Taxonomy" id="2248750"/>
    <lineage>
        <taxon>Bacteria</taxon>
        <taxon>Bacillati</taxon>
        <taxon>Actinomycetota</taxon>
        <taxon>Actinomycetes</taxon>
        <taxon>Streptosporangiales</taxon>
        <taxon>Streptosporangiaceae</taxon>
        <taxon>Spongiactinospora</taxon>
    </lineage>
</organism>
<dbReference type="Pfam" id="PF08281">
    <property type="entry name" value="Sigma70_r4_2"/>
    <property type="match status" value="1"/>
</dbReference>
<protein>
    <submittedName>
        <fullName evidence="7">RNA polymerase subunit sigma-24</fullName>
    </submittedName>
</protein>
<dbReference type="PANTHER" id="PTHR43133">
    <property type="entry name" value="RNA POLYMERASE ECF-TYPE SIGMA FACTO"/>
    <property type="match status" value="1"/>
</dbReference>
<evidence type="ECO:0000256" key="4">
    <source>
        <dbReference type="ARBA" id="ARBA00023163"/>
    </source>
</evidence>
<accession>A0A366M2E3</accession>
<evidence type="ECO:0000259" key="6">
    <source>
        <dbReference type="Pfam" id="PF08281"/>
    </source>
</evidence>
<evidence type="ECO:0000256" key="1">
    <source>
        <dbReference type="ARBA" id="ARBA00010641"/>
    </source>
</evidence>
<dbReference type="Gene3D" id="1.10.1740.10">
    <property type="match status" value="1"/>
</dbReference>
<dbReference type="EMBL" id="QMEY01000004">
    <property type="protein sequence ID" value="RBQ19602.1"/>
    <property type="molecule type" value="Genomic_DNA"/>
</dbReference>
<comment type="similarity">
    <text evidence="1">Belongs to the sigma-70 factor family. ECF subfamily.</text>
</comment>
<keyword evidence="2" id="KW-0805">Transcription regulation</keyword>
<dbReference type="GO" id="GO:0006352">
    <property type="term" value="P:DNA-templated transcription initiation"/>
    <property type="evidence" value="ECO:0007669"/>
    <property type="project" value="InterPro"/>
</dbReference>
<name>A0A366M2E3_9ACTN</name>
<dbReference type="InterPro" id="IPR013324">
    <property type="entry name" value="RNA_pol_sigma_r3/r4-like"/>
</dbReference>
<dbReference type="InterPro" id="IPR014284">
    <property type="entry name" value="RNA_pol_sigma-70_dom"/>
</dbReference>
<dbReference type="Gene3D" id="1.10.10.10">
    <property type="entry name" value="Winged helix-like DNA-binding domain superfamily/Winged helix DNA-binding domain"/>
    <property type="match status" value="1"/>
</dbReference>
<dbReference type="PANTHER" id="PTHR43133:SF62">
    <property type="entry name" value="RNA POLYMERASE SIGMA FACTOR SIGZ"/>
    <property type="match status" value="1"/>
</dbReference>
<feature type="domain" description="RNA polymerase sigma factor 70 region 4 type 2" evidence="6">
    <location>
        <begin position="161"/>
        <end position="213"/>
    </location>
</feature>
<gene>
    <name evidence="7" type="ORF">DP939_12700</name>
</gene>
<dbReference type="Pfam" id="PF04542">
    <property type="entry name" value="Sigma70_r2"/>
    <property type="match status" value="1"/>
</dbReference>
<evidence type="ECO:0000313" key="8">
    <source>
        <dbReference type="Proteomes" id="UP000253303"/>
    </source>
</evidence>
<evidence type="ECO:0000313" key="7">
    <source>
        <dbReference type="EMBL" id="RBQ19602.1"/>
    </source>
</evidence>
<keyword evidence="4" id="KW-0804">Transcription</keyword>
<dbReference type="InterPro" id="IPR007627">
    <property type="entry name" value="RNA_pol_sigma70_r2"/>
</dbReference>
<dbReference type="NCBIfam" id="TIGR02937">
    <property type="entry name" value="sigma70-ECF"/>
    <property type="match status" value="1"/>
</dbReference>
<dbReference type="InterPro" id="IPR013249">
    <property type="entry name" value="RNA_pol_sigma70_r4_t2"/>
</dbReference>
<sequence>MSPKVIIWRNFAGEQWHAWVGWGPAGTVRDAGAWCLVEAPDVVVDDRRLHQRIVGGDETALGELYDRLGPLIVNMAVRVTRDRSVAEDIAQEVFITLWERPLAYDPARGSLRTWLATIAHRRSVDHVRAEERRKGAVIGPRLTEPRPPGLEDQVLDADEADRVRQAVQRLPAALREVIELAYFGGRTYRQVADELGLPEGTAKSRIRLGLRTLADALTEEAV</sequence>
<dbReference type="GO" id="GO:0003677">
    <property type="term" value="F:DNA binding"/>
    <property type="evidence" value="ECO:0007669"/>
    <property type="project" value="InterPro"/>
</dbReference>
<dbReference type="InterPro" id="IPR039425">
    <property type="entry name" value="RNA_pol_sigma-70-like"/>
</dbReference>
<dbReference type="InterPro" id="IPR013325">
    <property type="entry name" value="RNA_pol_sigma_r2"/>
</dbReference>
<evidence type="ECO:0000256" key="3">
    <source>
        <dbReference type="ARBA" id="ARBA00023082"/>
    </source>
</evidence>
<dbReference type="SUPFAM" id="SSF88659">
    <property type="entry name" value="Sigma3 and sigma4 domains of RNA polymerase sigma factors"/>
    <property type="match status" value="1"/>
</dbReference>
<dbReference type="Proteomes" id="UP000253303">
    <property type="component" value="Unassembled WGS sequence"/>
</dbReference>
<dbReference type="GO" id="GO:0016987">
    <property type="term" value="F:sigma factor activity"/>
    <property type="evidence" value="ECO:0007669"/>
    <property type="project" value="UniProtKB-KW"/>
</dbReference>
<evidence type="ECO:0000259" key="5">
    <source>
        <dbReference type="Pfam" id="PF04542"/>
    </source>
</evidence>
<dbReference type="CDD" id="cd06171">
    <property type="entry name" value="Sigma70_r4"/>
    <property type="match status" value="1"/>
</dbReference>
<proteinExistence type="inferred from homology"/>
<dbReference type="OrthoDB" id="9784272at2"/>
<keyword evidence="3" id="KW-0731">Sigma factor</keyword>
<feature type="domain" description="RNA polymerase sigma-70 region 2" evidence="5">
    <location>
        <begin position="64"/>
        <end position="132"/>
    </location>
</feature>
<reference evidence="7 8" key="1">
    <citation type="submission" date="2018-06" db="EMBL/GenBank/DDBJ databases">
        <title>Sphaerisporangium craniellae sp. nov., isolated from a marine sponge in the South China Sea.</title>
        <authorList>
            <person name="Li L."/>
        </authorList>
    </citation>
    <scope>NUCLEOTIDE SEQUENCE [LARGE SCALE GENOMIC DNA]</scope>
    <source>
        <strain evidence="7 8">LHW63015</strain>
    </source>
</reference>
<dbReference type="AlphaFoldDB" id="A0A366M2E3"/>
<dbReference type="InterPro" id="IPR036388">
    <property type="entry name" value="WH-like_DNA-bd_sf"/>
</dbReference>
<comment type="caution">
    <text evidence="7">The sequence shown here is derived from an EMBL/GenBank/DDBJ whole genome shotgun (WGS) entry which is preliminary data.</text>
</comment>
<dbReference type="SUPFAM" id="SSF88946">
    <property type="entry name" value="Sigma2 domain of RNA polymerase sigma factors"/>
    <property type="match status" value="1"/>
</dbReference>
<evidence type="ECO:0000256" key="2">
    <source>
        <dbReference type="ARBA" id="ARBA00023015"/>
    </source>
</evidence>
<keyword evidence="8" id="KW-1185">Reference proteome</keyword>